<evidence type="ECO:0000256" key="5">
    <source>
        <dbReference type="ARBA" id="ARBA00022692"/>
    </source>
</evidence>
<feature type="transmembrane region" description="Helical" evidence="12">
    <location>
        <begin position="2613"/>
        <end position="2639"/>
    </location>
</feature>
<dbReference type="Pfam" id="PF20519">
    <property type="entry name" value="Polycystin_dom"/>
    <property type="match status" value="1"/>
</dbReference>
<dbReference type="InterPro" id="IPR001024">
    <property type="entry name" value="PLAT/LH2_dom"/>
</dbReference>
<evidence type="ECO:0000256" key="10">
    <source>
        <dbReference type="ARBA" id="ARBA00023273"/>
    </source>
</evidence>
<feature type="transmembrane region" description="Helical" evidence="12">
    <location>
        <begin position="2659"/>
        <end position="2682"/>
    </location>
</feature>
<evidence type="ECO:0000313" key="15">
    <source>
        <dbReference type="EMBL" id="KAK2150192.1"/>
    </source>
</evidence>
<comment type="caution">
    <text evidence="15">The sequence shown here is derived from an EMBL/GenBank/DDBJ whole genome shotgun (WGS) entry which is preliminary data.</text>
</comment>
<dbReference type="SUPFAM" id="SSF49299">
    <property type="entry name" value="PKD domain"/>
    <property type="match status" value="5"/>
</dbReference>
<keyword evidence="4" id="KW-1003">Cell membrane</keyword>
<feature type="transmembrane region" description="Helical" evidence="12">
    <location>
        <begin position="3099"/>
        <end position="3119"/>
    </location>
</feature>
<evidence type="ECO:0000256" key="8">
    <source>
        <dbReference type="ARBA" id="ARBA00023069"/>
    </source>
</evidence>
<dbReference type="Pfam" id="PF02010">
    <property type="entry name" value="REJ"/>
    <property type="match status" value="1"/>
</dbReference>
<dbReference type="InterPro" id="IPR000601">
    <property type="entry name" value="PKD_dom"/>
</dbReference>
<feature type="transmembrane region" description="Helical" evidence="12">
    <location>
        <begin position="2508"/>
        <end position="2526"/>
    </location>
</feature>
<evidence type="ECO:0000256" key="2">
    <source>
        <dbReference type="ARBA" id="ARBA00004651"/>
    </source>
</evidence>
<dbReference type="Proteomes" id="UP001208570">
    <property type="component" value="Unassembled WGS sequence"/>
</dbReference>
<keyword evidence="8" id="KW-0969">Cilium</keyword>
<dbReference type="InterPro" id="IPR000434">
    <property type="entry name" value="PC1"/>
</dbReference>
<dbReference type="InterPro" id="IPR046791">
    <property type="entry name" value="Polycystin_dom"/>
</dbReference>
<dbReference type="InterPro" id="IPR002859">
    <property type="entry name" value="PKD/REJ-like"/>
</dbReference>
<keyword evidence="5 12" id="KW-0812">Transmembrane</keyword>
<dbReference type="InterPro" id="IPR036392">
    <property type="entry name" value="PLAT/LH2_dom_sf"/>
</dbReference>
<dbReference type="InterPro" id="IPR013783">
    <property type="entry name" value="Ig-like_fold"/>
</dbReference>
<dbReference type="PANTHER" id="PTHR10877:SF150">
    <property type="entry name" value="REJ DOMAIN-CONTAINING PROTEIN"/>
    <property type="match status" value="1"/>
</dbReference>
<gene>
    <name evidence="15" type="ORF">LSH36_419g04067</name>
</gene>
<feature type="domain" description="PLAT" evidence="14">
    <location>
        <begin position="2343"/>
        <end position="2462"/>
    </location>
</feature>
<feature type="domain" description="PKD" evidence="13">
    <location>
        <begin position="205"/>
        <end position="264"/>
    </location>
</feature>
<dbReference type="GO" id="GO:0050982">
    <property type="term" value="P:detection of mechanical stimulus"/>
    <property type="evidence" value="ECO:0007669"/>
    <property type="project" value="TreeGrafter"/>
</dbReference>
<feature type="domain" description="PKD" evidence="13">
    <location>
        <begin position="354"/>
        <end position="447"/>
    </location>
</feature>
<keyword evidence="10" id="KW-0966">Cell projection</keyword>
<feature type="transmembrane region" description="Helical" evidence="12">
    <location>
        <begin position="3200"/>
        <end position="3222"/>
    </location>
</feature>
<keyword evidence="16" id="KW-1185">Reference proteome</keyword>
<dbReference type="Pfam" id="PF01477">
    <property type="entry name" value="PLAT"/>
    <property type="match status" value="1"/>
</dbReference>
<comment type="similarity">
    <text evidence="3">Belongs to the polycystin family.</text>
</comment>
<dbReference type="Pfam" id="PF08016">
    <property type="entry name" value="PKD_channel"/>
    <property type="match status" value="1"/>
</dbReference>
<comment type="caution">
    <text evidence="11">Lacks conserved residue(s) required for the propagation of feature annotation.</text>
</comment>
<dbReference type="InterPro" id="IPR035986">
    <property type="entry name" value="PKD_dom_sf"/>
</dbReference>
<proteinExistence type="inferred from homology"/>
<dbReference type="GO" id="GO:0005929">
    <property type="term" value="C:cilium"/>
    <property type="evidence" value="ECO:0007669"/>
    <property type="project" value="UniProtKB-SubCell"/>
</dbReference>
<protein>
    <submittedName>
        <fullName evidence="15">Uncharacterized protein</fullName>
    </submittedName>
</protein>
<dbReference type="PROSITE" id="PS50095">
    <property type="entry name" value="PLAT"/>
    <property type="match status" value="1"/>
</dbReference>
<dbReference type="PRINTS" id="PR00500">
    <property type="entry name" value="POLYCYSTIN1"/>
</dbReference>
<dbReference type="SMART" id="SM00308">
    <property type="entry name" value="LH2"/>
    <property type="match status" value="1"/>
</dbReference>
<dbReference type="SUPFAM" id="SSF49723">
    <property type="entry name" value="Lipase/lipooxygenase domain (PLAT/LH2 domain)"/>
    <property type="match status" value="1"/>
</dbReference>
<dbReference type="GO" id="GO:0005886">
    <property type="term" value="C:plasma membrane"/>
    <property type="evidence" value="ECO:0007669"/>
    <property type="project" value="UniProtKB-SubCell"/>
</dbReference>
<dbReference type="InterPro" id="IPR013122">
    <property type="entry name" value="PKD1_2_channel"/>
</dbReference>
<feature type="transmembrane region" description="Helical" evidence="12">
    <location>
        <begin position="2747"/>
        <end position="2767"/>
    </location>
</feature>
<evidence type="ECO:0000256" key="11">
    <source>
        <dbReference type="PROSITE-ProRule" id="PRU00152"/>
    </source>
</evidence>
<evidence type="ECO:0000256" key="4">
    <source>
        <dbReference type="ARBA" id="ARBA00022475"/>
    </source>
</evidence>
<reference evidence="15" key="1">
    <citation type="journal article" date="2023" name="Mol. Biol. Evol.">
        <title>Third-Generation Sequencing Reveals the Adaptive Role of the Epigenome in Three Deep-Sea Polychaetes.</title>
        <authorList>
            <person name="Perez M."/>
            <person name="Aroh O."/>
            <person name="Sun Y."/>
            <person name="Lan Y."/>
            <person name="Juniper S.K."/>
            <person name="Young C.R."/>
            <person name="Angers B."/>
            <person name="Qian P.Y."/>
        </authorList>
    </citation>
    <scope>NUCLEOTIDE SEQUENCE</scope>
    <source>
        <strain evidence="15">P08H-3</strain>
    </source>
</reference>
<dbReference type="EMBL" id="JAODUP010000419">
    <property type="protein sequence ID" value="KAK2150192.1"/>
    <property type="molecule type" value="Genomic_DNA"/>
</dbReference>
<dbReference type="Pfam" id="PF00801">
    <property type="entry name" value="PKD"/>
    <property type="match status" value="3"/>
</dbReference>
<dbReference type="InterPro" id="IPR051223">
    <property type="entry name" value="Polycystin"/>
</dbReference>
<dbReference type="InterPro" id="IPR022409">
    <property type="entry name" value="PKD/Chitinase_dom"/>
</dbReference>
<evidence type="ECO:0000256" key="12">
    <source>
        <dbReference type="SAM" id="Phobius"/>
    </source>
</evidence>
<feature type="transmembrane region" description="Helical" evidence="12">
    <location>
        <begin position="3050"/>
        <end position="3068"/>
    </location>
</feature>
<dbReference type="Gene3D" id="2.60.40.10">
    <property type="entry name" value="Immunoglobulins"/>
    <property type="match status" value="3"/>
</dbReference>
<evidence type="ECO:0000313" key="16">
    <source>
        <dbReference type="Proteomes" id="UP001208570"/>
    </source>
</evidence>
<evidence type="ECO:0000256" key="7">
    <source>
        <dbReference type="ARBA" id="ARBA00022989"/>
    </source>
</evidence>
<evidence type="ECO:0000259" key="14">
    <source>
        <dbReference type="PROSITE" id="PS50095"/>
    </source>
</evidence>
<name>A0AAD9JBK9_9ANNE</name>
<evidence type="ECO:0000256" key="3">
    <source>
        <dbReference type="ARBA" id="ARBA00007200"/>
    </source>
</evidence>
<comment type="subcellular location">
    <subcellularLocation>
        <location evidence="2">Cell membrane</location>
        <topology evidence="2">Multi-pass membrane protein</topology>
    </subcellularLocation>
    <subcellularLocation>
        <location evidence="1">Cell projection</location>
        <location evidence="1">Cilium</location>
    </subcellularLocation>
</comment>
<evidence type="ECO:0000256" key="9">
    <source>
        <dbReference type="ARBA" id="ARBA00023136"/>
    </source>
</evidence>
<dbReference type="GO" id="GO:0005262">
    <property type="term" value="F:calcium channel activity"/>
    <property type="evidence" value="ECO:0007669"/>
    <property type="project" value="TreeGrafter"/>
</dbReference>
<keyword evidence="9 12" id="KW-0472">Membrane</keyword>
<feature type="transmembrane region" description="Helical" evidence="12">
    <location>
        <begin position="2546"/>
        <end position="2570"/>
    </location>
</feature>
<organism evidence="15 16">
    <name type="scientific">Paralvinella palmiformis</name>
    <dbReference type="NCBI Taxonomy" id="53620"/>
    <lineage>
        <taxon>Eukaryota</taxon>
        <taxon>Metazoa</taxon>
        <taxon>Spiralia</taxon>
        <taxon>Lophotrochozoa</taxon>
        <taxon>Annelida</taxon>
        <taxon>Polychaeta</taxon>
        <taxon>Sedentaria</taxon>
        <taxon>Canalipalpata</taxon>
        <taxon>Terebellida</taxon>
        <taxon>Terebelliformia</taxon>
        <taxon>Alvinellidae</taxon>
        <taxon>Paralvinella</taxon>
    </lineage>
</organism>
<sequence>MNYMMPTVYMNVTASSGTDMTMFIDFGDNGTIQKAWFADFTLLSPINITYAEENVYNATISLSNTGSYKIVSKPVCYVQEVKGTMTMTNTNIEVNSTTLIETAFQSGNMITLTADMGDNSSVFENQYTHFTDIPNPWTYNYLTVGKYDVNISVCNCHKCLTFELESLVGIPITNFHYTVNTNIALMENGTFSVTVGNSSQTSCIFNFGDGNYIDVYKAFTDQVVSVNHAYQATGLYSTSVFCKNLFGNISDTTEVNIQESVFNMTVDPKTCSIIHGTSLILSYLIERGSSVNVTTECVFEFCGNVQPNNILSGNIIFDFVNWPPYGTFDITIIARNFINEENVNISVSIDKSIPSVYFDGIPEYGTAGEEVAFRVTARDGSRINFQFNFGDTEDLFGWFYPDNTLSADVYHTWNVSAMYLITLTAVNNVSVATNTTSITIEYPLPNTTNNLRSYATNVTDPHYKIHLVVGLVDGEQDPTSVNILCDYDDGRPNVDVFVVLNVGPQGDDFTLEYTYLNFGRYTINCTLYNHVSSLSFLTPVTIGVEISGLTISSSLHAVDVNRTILFTLHVDSGSNISYVIQPGDGSTITGVKRSNNYWTDSDDTQVEFMYSQPNPAYNVSVTATNELGSVGPVTLERTILVNYAIPDLLLLAAPYQDVDKTVSYVLKLANPMDHPPAAPVQCNWTFNGISEDVLKQASELTTSMDHHYSRDQSEVENCSTTVSCFNDVSISNASVTFVAEKTITNLVITAPLSAVEVASAVFIIFSVDSGSNIMYKYYYGDETSPEEIMQSNNTPLERTHKYQTVGIYNISVSAENHISNASATVTLQVQSPFKMEETLITVKDFVSDVSNKTAIREGNPGKMNIIISLIPGAVEPTDPFVNITFTSNGEPRRFRIPGFPHTIPTPTYDTTGDFQIHIITYNLISNLSFDIPFQVQEFPQHPTISVPTVPIVVTFPIGLFQVNVTYGSHYILTTEFGNGHTENVTVGNERGFKTFNFSGYVYPLPGYYTVKVSVVNEFVEFVEEEKLIILGNLPNMTLVTNSPVEFKPDNNLLISTFKLEINPEDRLLLDCNLKVDFGDNQNLLTTASINDDIKWTHVYHSPNFYYVHINVSTSFDYKYFETVMSLQIPLSEVSLIKRIPGTTEDDGTYILGTTLQFTAVHKSGTGANYTWTITNEDSGSVYHSEITNDTYIVWNMGESGTFTVQVIVNNGIGNARIATDTVRITPNGIITKWDYPTSAAVRETIVFHLDLADKFNRAPYSFQDICIKSCFGNDFVWISSVNTYCIDLGDEDFLPSTQVTILHGAKSYNISHEFTTTGFQSVYVDVIDKDRRFSTKSEGNVNVTEYCYPPQVEIKTSSEKLVGLRSRMIFISTNNFNFKIRCVAMIDIYTEFNIYTYANYTRSHLGDKITNTMKLSDNRDGLYIEPLQLDIGPYIVVFRVGMGSKENRRPSLETTKQLHLEVLPTDFTVEFQSGIYKQVRVPDEAYLVVQVKDPDQPDDVSGYFFTWFCYQYEVESEWAKDNVKLPSNAKRIDIPSDDSRIGDHLGGCFNTGPGMLLVSDDYSNTLVLNTSFMLVNQTFVIEVIVSKNGKSATAKTRIAVRNTAFIDFSIECKGDNCYRKINVRDVYLRANCSTCPADVPSQFIWQMKRHEKGDRRRRSLQFLEEQQDVQISNVLIPRTNLIEGSLYEVIADVRTPNGIKGTMYFDLYINFPPQAGTCGSDITEGNVTTLFTFTCENWEDEGDLQSDVFTPVTTSDLKYTFSYFSPNGKEHSLLSYRTHLPSGDPEDNFALKVRGYVIDKFLSSAHYDFVVKVTPIEDTEFLTNYLDNIKKNGINQLILNLDSNLDTLALAVSDITQKLTALKESGEVIEPQLDSAYSPKVTVEEEMAKQRRDNLLKMIDDAVTLYKDILVNDDVNLSPGSLSKVVKSMSTIDIPVNPMSHTLTSDFDIISSLGDKISSLEIDMDDPESVSRAKSILENTAGIISKSLIAASDILIHEEITEDDFNSAILDVPMTEEEESVRKTELERREKAIAEVQAKAVPSILKTMDAITRLMVATTVTYLRVATKGFTAAVNVLNAPRNSSLVTIPTEIGGQVSSSIEATLPPELAQRDHLVLQTFLVDKSTFGVDNDGDTDGPVVIFNILSNSRNREEFSGLKFIYVIVNCVNIIECRPNRTYYSHKKELPILNQTNPWQASFANLSGVIYFGIDITEDNTHSVSQFCMKTGSSRCRIYDASQHSWTSDGSKVNEESVLGSPKCDFVTTSNLQGFSSGFTVPTINPIDFKRIFANFSELLGKNPAVFVTVFLSLGLYIILAVWARRADRKDVEKWSVLPLIGNLPHSRNFYKITVFTGMRRFSGTKSNVCFILSGETSDTGMLELKDKHKREFSTGSIRNFILATEQPLGHLVFLRIWHDNSGKGNHASWFIDKILIEDLQTKLKYFFLCGRWLAVDEDDGVIDRLLPVAGREDILRFQHLFFDKARKKLFDDHLWFSVIGRPSRSNFTRLQRLTCILCLLFTTMIANAMWYGRVQVSNDKVLTIGSIKLSAATLLVSLFGSLTVVPINTIIMNLFRKHRPKEWPADDEVIGVDGEKIQIQQSEGAKKRTKWWKKKYPLPYWCAYIAWTLAILCSLTGMFFIIMYSLQWGKEKAELWLSSLLISTLQSILLTEPTKVIFLAAILALIFKTLDDDDDADVRYNNGTLLADEELVDRNLVRLNELVKQKTPEPLDSERLAEARARREMEKQSWTLIKESTFYFFFLLLISMISWGTRHPLLFHSNEAIVDEMAGGDINYFTGNVVDGQSFWNWSRSTLIDNLFYMKHYNDDPGTPRDRQYLTDGINFRVGPLVMRQVRVKSDSCRVLPAIRGVVEDCKDVYRLLEEENRDYALGWKLDSRENYTEDELSRAEKAFKYRSFTELKNIPFWGRFTTYGGGGYVANLGITKGQASSLLGELLENDWYDHNTRAVFVEFSVYNPNVNMFAYISYIMETPAIGAIIPSAKVATFQLYTRITGMNALIIACQVLYMVLIVYFMVREIMLYRRLGNAYWKEPWSYIEIIVICFSWVALALYLVREAVGRHVLAQLMENKEEYSNFALFGYYDEVQWYIIGLVVFLCNIKFLRLLRFNKHLAHFAGTLSHSSKDLVSFSFSFAVLFLAFSSCIYLLSSTEIEAYSTFIGVMESLFSMLIGKFDVGDKMLLKSFLEPLIFGVYVIVMYFITMNLFLAIIGEAYEEVQGDPNLVPADYKVVDFLVEKAIGFLGVHKVEDDNKNEPYMDSLETLNVHLDALDRLVTEDCRAILGFERQALINQRGTKVEAAVKESEVKEDEKRIKHAAFLAKFQQRCLSSSSPVSQ</sequence>
<evidence type="ECO:0000256" key="1">
    <source>
        <dbReference type="ARBA" id="ARBA00004138"/>
    </source>
</evidence>
<keyword evidence="6" id="KW-0732">Signal</keyword>
<dbReference type="FunFam" id="2.60.60.20:FF:000022">
    <property type="entry name" value="Uncharacterized protein"/>
    <property type="match status" value="1"/>
</dbReference>
<feature type="domain" description="PKD" evidence="13">
    <location>
        <begin position="769"/>
        <end position="836"/>
    </location>
</feature>
<feature type="transmembrane region" description="Helical" evidence="12">
    <location>
        <begin position="2299"/>
        <end position="2318"/>
    </location>
</feature>
<dbReference type="CDD" id="cd00146">
    <property type="entry name" value="PKD"/>
    <property type="match status" value="1"/>
</dbReference>
<evidence type="ECO:0000259" key="13">
    <source>
        <dbReference type="PROSITE" id="PS50093"/>
    </source>
</evidence>
<feature type="transmembrane region" description="Helical" evidence="12">
    <location>
        <begin position="3010"/>
        <end position="3030"/>
    </location>
</feature>
<dbReference type="Gene3D" id="2.60.60.20">
    <property type="entry name" value="PLAT/LH2 domain"/>
    <property type="match status" value="1"/>
</dbReference>
<dbReference type="PROSITE" id="PS50093">
    <property type="entry name" value="PKD"/>
    <property type="match status" value="3"/>
</dbReference>
<feature type="transmembrane region" description="Helical" evidence="12">
    <location>
        <begin position="3139"/>
        <end position="3161"/>
    </location>
</feature>
<evidence type="ECO:0000256" key="6">
    <source>
        <dbReference type="ARBA" id="ARBA00022729"/>
    </source>
</evidence>
<dbReference type="SMART" id="SM00089">
    <property type="entry name" value="PKD"/>
    <property type="match status" value="5"/>
</dbReference>
<keyword evidence="7 12" id="KW-1133">Transmembrane helix</keyword>
<accession>A0AAD9JBK9</accession>
<dbReference type="PANTHER" id="PTHR10877">
    <property type="entry name" value="POLYCYSTIN FAMILY MEMBER"/>
    <property type="match status" value="1"/>
</dbReference>